<feature type="compositionally biased region" description="Basic residues" evidence="1">
    <location>
        <begin position="44"/>
        <end position="71"/>
    </location>
</feature>
<proteinExistence type="predicted"/>
<evidence type="ECO:0000313" key="2">
    <source>
        <dbReference type="EMBL" id="MBB4738271.1"/>
    </source>
</evidence>
<sequence>MLAIRSASESSTAATAPLSLRSASGNPAVIAATALLAAQSAPGRSHRHHHQKSPHGRTASRMRSGMHRRSRAASSPPKSAPGADSVPDAIGDASAALRSRHRGQRSAVIPFGRWLLSQHCIRRVDSRPHAALCPVERRLSPTVAAAVLRSYREGFERAGSGPCAECGLSGRGSSAAPSPRKGGRASLRKVGGAAPLGKRRRRRAPLGKRGGARRRTAGRRCGALW</sequence>
<evidence type="ECO:0000256" key="1">
    <source>
        <dbReference type="SAM" id="MobiDB-lite"/>
    </source>
</evidence>
<organism evidence="2 3">
    <name type="scientific">Actinoplanes octamycinicus</name>
    <dbReference type="NCBI Taxonomy" id="135948"/>
    <lineage>
        <taxon>Bacteria</taxon>
        <taxon>Bacillati</taxon>
        <taxon>Actinomycetota</taxon>
        <taxon>Actinomycetes</taxon>
        <taxon>Micromonosporales</taxon>
        <taxon>Micromonosporaceae</taxon>
        <taxon>Actinoplanes</taxon>
    </lineage>
</organism>
<evidence type="ECO:0000313" key="3">
    <source>
        <dbReference type="Proteomes" id="UP000546162"/>
    </source>
</evidence>
<reference evidence="2 3" key="1">
    <citation type="submission" date="2020-08" db="EMBL/GenBank/DDBJ databases">
        <title>Sequencing the genomes of 1000 actinobacteria strains.</title>
        <authorList>
            <person name="Klenk H.-P."/>
        </authorList>
    </citation>
    <scope>NUCLEOTIDE SEQUENCE [LARGE SCALE GENOMIC DNA]</scope>
    <source>
        <strain evidence="2 3">DSM 45809</strain>
    </source>
</reference>
<dbReference type="EMBL" id="JACHNB010000001">
    <property type="protein sequence ID" value="MBB4738271.1"/>
    <property type="molecule type" value="Genomic_DNA"/>
</dbReference>
<protein>
    <submittedName>
        <fullName evidence="2">Uncharacterized protein</fullName>
    </submittedName>
</protein>
<comment type="caution">
    <text evidence="2">The sequence shown here is derived from an EMBL/GenBank/DDBJ whole genome shotgun (WGS) entry which is preliminary data.</text>
</comment>
<dbReference type="AlphaFoldDB" id="A0A7W7M629"/>
<feature type="region of interest" description="Disordered" evidence="1">
    <location>
        <begin position="1"/>
        <end position="23"/>
    </location>
</feature>
<feature type="region of interest" description="Disordered" evidence="1">
    <location>
        <begin position="166"/>
        <end position="225"/>
    </location>
</feature>
<gene>
    <name evidence="2" type="ORF">BJY16_001730</name>
</gene>
<feature type="region of interest" description="Disordered" evidence="1">
    <location>
        <begin position="38"/>
        <end position="89"/>
    </location>
</feature>
<feature type="compositionally biased region" description="Basic residues" evidence="1">
    <location>
        <begin position="197"/>
        <end position="218"/>
    </location>
</feature>
<keyword evidence="3" id="KW-1185">Reference proteome</keyword>
<feature type="compositionally biased region" description="Low complexity" evidence="1">
    <location>
        <begin position="72"/>
        <end position="81"/>
    </location>
</feature>
<accession>A0A7W7M629</accession>
<name>A0A7W7M629_9ACTN</name>
<dbReference type="Proteomes" id="UP000546162">
    <property type="component" value="Unassembled WGS sequence"/>
</dbReference>